<reference evidence="2" key="2">
    <citation type="submission" date="2023-05" db="EMBL/GenBank/DDBJ databases">
        <authorList>
            <consortium name="Lawrence Berkeley National Laboratory"/>
            <person name="Steindorff A."/>
            <person name="Hensen N."/>
            <person name="Bonometti L."/>
            <person name="Westerberg I."/>
            <person name="Brannstrom I.O."/>
            <person name="Guillou S."/>
            <person name="Cros-Aarteil S."/>
            <person name="Calhoun S."/>
            <person name="Haridas S."/>
            <person name="Kuo A."/>
            <person name="Mondo S."/>
            <person name="Pangilinan J."/>
            <person name="Riley R."/>
            <person name="Labutti K."/>
            <person name="Andreopoulos B."/>
            <person name="Lipzen A."/>
            <person name="Chen C."/>
            <person name="Yanf M."/>
            <person name="Daum C."/>
            <person name="Ng V."/>
            <person name="Clum A."/>
            <person name="Ohm R."/>
            <person name="Martin F."/>
            <person name="Silar P."/>
            <person name="Natvig D."/>
            <person name="Lalanne C."/>
            <person name="Gautier V."/>
            <person name="Ament-Velasquez S.L."/>
            <person name="Kruys A."/>
            <person name="Hutchinson M.I."/>
            <person name="Powell A.J."/>
            <person name="Barry K."/>
            <person name="Miller A.N."/>
            <person name="Grigoriev I.V."/>
            <person name="Debuchy R."/>
            <person name="Gladieux P."/>
            <person name="Thoren M.H."/>
            <person name="Johannesson H."/>
        </authorList>
    </citation>
    <scope>NUCLEOTIDE SEQUENCE</scope>
    <source>
        <strain evidence="2">CBS 103.79</strain>
    </source>
</reference>
<organism evidence="2 3">
    <name type="scientific">Staphylotrichum tortipilum</name>
    <dbReference type="NCBI Taxonomy" id="2831512"/>
    <lineage>
        <taxon>Eukaryota</taxon>
        <taxon>Fungi</taxon>
        <taxon>Dikarya</taxon>
        <taxon>Ascomycota</taxon>
        <taxon>Pezizomycotina</taxon>
        <taxon>Sordariomycetes</taxon>
        <taxon>Sordariomycetidae</taxon>
        <taxon>Sordariales</taxon>
        <taxon>Chaetomiaceae</taxon>
        <taxon>Staphylotrichum</taxon>
    </lineage>
</organism>
<feature type="transmembrane region" description="Helical" evidence="1">
    <location>
        <begin position="294"/>
        <end position="315"/>
    </location>
</feature>
<dbReference type="AlphaFoldDB" id="A0AAN6MDK6"/>
<keyword evidence="1" id="KW-1133">Transmembrane helix</keyword>
<feature type="transmembrane region" description="Helical" evidence="1">
    <location>
        <begin position="177"/>
        <end position="194"/>
    </location>
</feature>
<gene>
    <name evidence="2" type="ORF">C8A05DRAFT_46827</name>
</gene>
<feature type="transmembrane region" description="Helical" evidence="1">
    <location>
        <begin position="206"/>
        <end position="226"/>
    </location>
</feature>
<reference evidence="2" key="1">
    <citation type="journal article" date="2023" name="Mol. Phylogenet. Evol.">
        <title>Genome-scale phylogeny and comparative genomics of the fungal order Sordariales.</title>
        <authorList>
            <person name="Hensen N."/>
            <person name="Bonometti L."/>
            <person name="Westerberg I."/>
            <person name="Brannstrom I.O."/>
            <person name="Guillou S."/>
            <person name="Cros-Aarteil S."/>
            <person name="Calhoun S."/>
            <person name="Haridas S."/>
            <person name="Kuo A."/>
            <person name="Mondo S."/>
            <person name="Pangilinan J."/>
            <person name="Riley R."/>
            <person name="LaButti K."/>
            <person name="Andreopoulos B."/>
            <person name="Lipzen A."/>
            <person name="Chen C."/>
            <person name="Yan M."/>
            <person name="Daum C."/>
            <person name="Ng V."/>
            <person name="Clum A."/>
            <person name="Steindorff A."/>
            <person name="Ohm R.A."/>
            <person name="Martin F."/>
            <person name="Silar P."/>
            <person name="Natvig D.O."/>
            <person name="Lalanne C."/>
            <person name="Gautier V."/>
            <person name="Ament-Velasquez S.L."/>
            <person name="Kruys A."/>
            <person name="Hutchinson M.I."/>
            <person name="Powell A.J."/>
            <person name="Barry K."/>
            <person name="Miller A.N."/>
            <person name="Grigoriev I.V."/>
            <person name="Debuchy R."/>
            <person name="Gladieux P."/>
            <person name="Hiltunen Thoren M."/>
            <person name="Johannesson H."/>
        </authorList>
    </citation>
    <scope>NUCLEOTIDE SEQUENCE</scope>
    <source>
        <strain evidence="2">CBS 103.79</strain>
    </source>
</reference>
<evidence type="ECO:0000313" key="2">
    <source>
        <dbReference type="EMBL" id="KAK3899002.1"/>
    </source>
</evidence>
<feature type="transmembrane region" description="Helical" evidence="1">
    <location>
        <begin position="238"/>
        <end position="257"/>
    </location>
</feature>
<feature type="transmembrane region" description="Helical" evidence="1">
    <location>
        <begin position="335"/>
        <end position="355"/>
    </location>
</feature>
<accession>A0AAN6MDK6</accession>
<feature type="transmembrane region" description="Helical" evidence="1">
    <location>
        <begin position="376"/>
        <end position="396"/>
    </location>
</feature>
<keyword evidence="1" id="KW-0812">Transmembrane</keyword>
<evidence type="ECO:0000313" key="3">
    <source>
        <dbReference type="Proteomes" id="UP001303889"/>
    </source>
</evidence>
<name>A0AAN6MDK6_9PEZI</name>
<dbReference type="EMBL" id="MU855848">
    <property type="protein sequence ID" value="KAK3899002.1"/>
    <property type="molecule type" value="Genomic_DNA"/>
</dbReference>
<proteinExistence type="predicted"/>
<keyword evidence="3" id="KW-1185">Reference proteome</keyword>
<protein>
    <submittedName>
        <fullName evidence="2">Uncharacterized protein</fullName>
    </submittedName>
</protein>
<evidence type="ECO:0000256" key="1">
    <source>
        <dbReference type="SAM" id="Phobius"/>
    </source>
</evidence>
<comment type="caution">
    <text evidence="2">The sequence shown here is derived from an EMBL/GenBank/DDBJ whole genome shotgun (WGS) entry which is preliminary data.</text>
</comment>
<feature type="transmembrane region" description="Helical" evidence="1">
    <location>
        <begin position="135"/>
        <end position="157"/>
    </location>
</feature>
<sequence length="421" mass="46278">MSLVKPLGDGRWPVDSVDSPDGELCRIAADFFVSLMPSQETLNSDDFDKLYRGPGIRITAKYLTYWLVDKPPGFVLDNKLASELAERWLDIEDGGSQNFETYVMPIINNCTASVCQALGWEGNSDLAGIGVFSSYYIEAILITIYLIPLIAIHFGVIDGTDPISSAFKKTLRDMVQSVYVFSIAVMTASLYTIIRVSRDGDLTVSRYDIITSIMVSILATCPATALYAVGGRGKGPQYFLRVVLLVMWGVMLAIVNLGQRTDPSIIAVQQGKVGQTFDIVCEVMGKSPLNGIRIFSGIAAAIGIIWLLVLGWRTLFGNLTEKELEDKPDMKWGRFGIAFLSWGAMWAFVGLFTLLRARIIMVSGSSNKSNEWNFGQIVALATWVPVIISFIGALFGGCGGLETEGLVVGKTHEKQHHRRKF</sequence>
<dbReference type="Proteomes" id="UP001303889">
    <property type="component" value="Unassembled WGS sequence"/>
</dbReference>
<keyword evidence="1" id="KW-0472">Membrane</keyword>